<evidence type="ECO:0000256" key="2">
    <source>
        <dbReference type="ARBA" id="ARBA00022982"/>
    </source>
</evidence>
<keyword evidence="3" id="KW-0472">Membrane</keyword>
<dbReference type="PANTHER" id="PTHR21294:SF8">
    <property type="entry name" value="ELECTRON TRANSFER FLAVOPROTEIN SUBUNIT BETA"/>
    <property type="match status" value="1"/>
</dbReference>
<name>A0A6A3AXB8_HIBSY</name>
<protein>
    <submittedName>
        <fullName evidence="4">Uncharacterized protein</fullName>
    </submittedName>
</protein>
<evidence type="ECO:0000313" key="5">
    <source>
        <dbReference type="Proteomes" id="UP000436088"/>
    </source>
</evidence>
<organism evidence="4 5">
    <name type="scientific">Hibiscus syriacus</name>
    <name type="common">Rose of Sharon</name>
    <dbReference type="NCBI Taxonomy" id="106335"/>
    <lineage>
        <taxon>Eukaryota</taxon>
        <taxon>Viridiplantae</taxon>
        <taxon>Streptophyta</taxon>
        <taxon>Embryophyta</taxon>
        <taxon>Tracheophyta</taxon>
        <taxon>Spermatophyta</taxon>
        <taxon>Magnoliopsida</taxon>
        <taxon>eudicotyledons</taxon>
        <taxon>Gunneridae</taxon>
        <taxon>Pentapetalae</taxon>
        <taxon>rosids</taxon>
        <taxon>malvids</taxon>
        <taxon>Malvales</taxon>
        <taxon>Malvaceae</taxon>
        <taxon>Malvoideae</taxon>
        <taxon>Hibiscus</taxon>
    </lineage>
</organism>
<dbReference type="Gene3D" id="3.40.50.620">
    <property type="entry name" value="HUPs"/>
    <property type="match status" value="1"/>
</dbReference>
<keyword evidence="3" id="KW-1133">Transmembrane helix</keyword>
<keyword evidence="2" id="KW-0249">Electron transport</keyword>
<feature type="transmembrane region" description="Helical" evidence="3">
    <location>
        <begin position="55"/>
        <end position="72"/>
    </location>
</feature>
<keyword evidence="3" id="KW-0812">Transmembrane</keyword>
<dbReference type="EMBL" id="VEPZ02000941">
    <property type="protein sequence ID" value="KAE8708493.1"/>
    <property type="molecule type" value="Genomic_DNA"/>
</dbReference>
<keyword evidence="1" id="KW-0813">Transport</keyword>
<dbReference type="AlphaFoldDB" id="A0A6A3AXB8"/>
<reference evidence="4" key="1">
    <citation type="submission" date="2019-09" db="EMBL/GenBank/DDBJ databases">
        <title>Draft genome information of white flower Hibiscus syriacus.</title>
        <authorList>
            <person name="Kim Y.-M."/>
        </authorList>
    </citation>
    <scope>NUCLEOTIDE SEQUENCE [LARGE SCALE GENOMIC DNA]</scope>
    <source>
        <strain evidence="4">YM2019G1</strain>
    </source>
</reference>
<keyword evidence="5" id="KW-1185">Reference proteome</keyword>
<sequence length="208" mass="23222">MAAAKEMMGSSLIQRSSFDSSNRTTSFLFRQNQNRFLVNHVLLPSKQRSLRLRRAAIVPVVVTLITLVVAVSDNLIKVAPDQNDKGVQFKVRAAVIVRNKNNEDLNDALMEHLDAFTDEIERNVVLEIISTEEDPKIKAAKKSSSIKGRSYCKTVRPDKSGVETQNVKMSMNPFCEIVLEEALKMKESRLAKEVVAISMGPSNCVDTK</sequence>
<dbReference type="Proteomes" id="UP000436088">
    <property type="component" value="Unassembled WGS sequence"/>
</dbReference>
<gene>
    <name evidence="4" type="ORF">F3Y22_tig00110339pilonHSYRG00229</name>
</gene>
<dbReference type="InterPro" id="IPR036392">
    <property type="entry name" value="PLAT/LH2_dom_sf"/>
</dbReference>
<accession>A0A6A3AXB8</accession>
<dbReference type="GO" id="GO:0009063">
    <property type="term" value="P:amino acid catabolic process"/>
    <property type="evidence" value="ECO:0007669"/>
    <property type="project" value="TreeGrafter"/>
</dbReference>
<evidence type="ECO:0000256" key="1">
    <source>
        <dbReference type="ARBA" id="ARBA00022448"/>
    </source>
</evidence>
<comment type="caution">
    <text evidence="4">The sequence shown here is derived from an EMBL/GenBank/DDBJ whole genome shotgun (WGS) entry which is preliminary data.</text>
</comment>
<evidence type="ECO:0000256" key="3">
    <source>
        <dbReference type="SAM" id="Phobius"/>
    </source>
</evidence>
<evidence type="ECO:0000313" key="4">
    <source>
        <dbReference type="EMBL" id="KAE8708493.1"/>
    </source>
</evidence>
<dbReference type="GO" id="GO:0033539">
    <property type="term" value="P:fatty acid beta-oxidation using acyl-CoA dehydrogenase"/>
    <property type="evidence" value="ECO:0007669"/>
    <property type="project" value="TreeGrafter"/>
</dbReference>
<dbReference type="InterPro" id="IPR014729">
    <property type="entry name" value="Rossmann-like_a/b/a_fold"/>
</dbReference>
<dbReference type="GO" id="GO:0009055">
    <property type="term" value="F:electron transfer activity"/>
    <property type="evidence" value="ECO:0007669"/>
    <property type="project" value="InterPro"/>
</dbReference>
<dbReference type="SUPFAM" id="SSF49723">
    <property type="entry name" value="Lipase/lipooxygenase domain (PLAT/LH2 domain)"/>
    <property type="match status" value="1"/>
</dbReference>
<dbReference type="PANTHER" id="PTHR21294">
    <property type="entry name" value="ELECTRON TRANSFER FLAVOPROTEIN BETA-SUBUNIT"/>
    <property type="match status" value="1"/>
</dbReference>
<dbReference type="InterPro" id="IPR012255">
    <property type="entry name" value="ETF_b"/>
</dbReference>
<dbReference type="SUPFAM" id="SSF52402">
    <property type="entry name" value="Adenine nucleotide alpha hydrolases-like"/>
    <property type="match status" value="1"/>
</dbReference>
<dbReference type="GO" id="GO:0005739">
    <property type="term" value="C:mitochondrion"/>
    <property type="evidence" value="ECO:0007669"/>
    <property type="project" value="TreeGrafter"/>
</dbReference>
<proteinExistence type="predicted"/>